<dbReference type="Proteomes" id="UP000033434">
    <property type="component" value="Unassembled WGS sequence"/>
</dbReference>
<evidence type="ECO:0000313" key="1">
    <source>
        <dbReference type="EMBL" id="KKE82074.1"/>
    </source>
</evidence>
<accession>A0A0F6A9I4</accession>
<gene>
    <name evidence="1" type="ORF">N479_20195</name>
</gene>
<evidence type="ECO:0000313" key="2">
    <source>
        <dbReference type="Proteomes" id="UP000033434"/>
    </source>
</evidence>
<dbReference type="EMBL" id="AUXW01000171">
    <property type="protein sequence ID" value="KKE82074.1"/>
    <property type="molecule type" value="Genomic_DNA"/>
</dbReference>
<protein>
    <recommendedName>
        <fullName evidence="3">DUF58 domain-containing protein</fullName>
    </recommendedName>
</protein>
<comment type="caution">
    <text evidence="1">The sequence shown here is derived from an EMBL/GenBank/DDBJ whole genome shotgun (WGS) entry which is preliminary data.</text>
</comment>
<dbReference type="PATRIC" id="fig|1129367.4.peg.4112"/>
<name>A0A0F6A9I4_9GAMM</name>
<dbReference type="AlphaFoldDB" id="A0A0F6A9I4"/>
<reference evidence="1 2" key="1">
    <citation type="journal article" date="2015" name="BMC Genomics">
        <title>Genome mining reveals unlocked bioactive potential of marine Gram-negative bacteria.</title>
        <authorList>
            <person name="Machado H."/>
            <person name="Sonnenschein E.C."/>
            <person name="Melchiorsen J."/>
            <person name="Gram L."/>
        </authorList>
    </citation>
    <scope>NUCLEOTIDE SEQUENCE [LARGE SCALE GENOMIC DNA]</scope>
    <source>
        <strain evidence="1 2">S4054</strain>
    </source>
</reference>
<dbReference type="RefSeq" id="WP_046357527.1">
    <property type="nucleotide sequence ID" value="NZ_AUXW01000171.1"/>
</dbReference>
<dbReference type="PANTHER" id="PTHR33608">
    <property type="entry name" value="BLL2464 PROTEIN"/>
    <property type="match status" value="1"/>
</dbReference>
<evidence type="ECO:0008006" key="3">
    <source>
        <dbReference type="Google" id="ProtNLM"/>
    </source>
</evidence>
<sequence length="346" mass="39977">MEQITRSSEHRKLSRALDSIKKRLYHYLAKIDIPYTHPAYAVKIGEFKSPRFASEGIEWSNMRGFELGDNVNQISKRSLQYFACGKDSARTAIQLDHVHINQWQQYSEKQLVVVLDASRSILAGLFSEKGIPTKLDNYFYTLTNLLSIAYAKKFKLSIVISSDNQCFELKCESKAGFFYQVLEKLQHIWFYSLGKIAKNEKEGFSLSAGLDYTLSLKNKALVVCISDFLDPIDDYRKALSLVFDKHHCILANISTHHERIYPVPSFFHFTYTSIPRWESARYLEHTSSEPVCNTKSSIKRWNKVQKHSIEELTKLVKAHNTTVYDFNLGNENEVFKLLCQSLSEVE</sequence>
<proteinExistence type="predicted"/>
<organism evidence="1 2">
    <name type="scientific">Pseudoalteromonas luteoviolacea S4054</name>
    <dbReference type="NCBI Taxonomy" id="1129367"/>
    <lineage>
        <taxon>Bacteria</taxon>
        <taxon>Pseudomonadati</taxon>
        <taxon>Pseudomonadota</taxon>
        <taxon>Gammaproteobacteria</taxon>
        <taxon>Alteromonadales</taxon>
        <taxon>Pseudoalteromonadaceae</taxon>
        <taxon>Pseudoalteromonas</taxon>
    </lineage>
</organism>
<dbReference type="PANTHER" id="PTHR33608:SF6">
    <property type="entry name" value="BLL2464 PROTEIN"/>
    <property type="match status" value="1"/>
</dbReference>